<evidence type="ECO:0000313" key="2">
    <source>
        <dbReference type="EMBL" id="SSX19352.1"/>
    </source>
</evidence>
<dbReference type="AlphaFoldDB" id="A0A336LMQ5"/>
<feature type="transmembrane region" description="Helical" evidence="1">
    <location>
        <begin position="51"/>
        <end position="69"/>
    </location>
</feature>
<evidence type="ECO:0000256" key="1">
    <source>
        <dbReference type="SAM" id="Phobius"/>
    </source>
</evidence>
<protein>
    <submittedName>
        <fullName evidence="2">CSON013476 protein</fullName>
    </submittedName>
</protein>
<name>A0A336LMQ5_CULSO</name>
<organism evidence="2">
    <name type="scientific">Culicoides sonorensis</name>
    <name type="common">Biting midge</name>
    <dbReference type="NCBI Taxonomy" id="179676"/>
    <lineage>
        <taxon>Eukaryota</taxon>
        <taxon>Metazoa</taxon>
        <taxon>Ecdysozoa</taxon>
        <taxon>Arthropoda</taxon>
        <taxon>Hexapoda</taxon>
        <taxon>Insecta</taxon>
        <taxon>Pterygota</taxon>
        <taxon>Neoptera</taxon>
        <taxon>Endopterygota</taxon>
        <taxon>Diptera</taxon>
        <taxon>Nematocera</taxon>
        <taxon>Chironomoidea</taxon>
        <taxon>Ceratopogonidae</taxon>
        <taxon>Ceratopogoninae</taxon>
        <taxon>Culicoides</taxon>
        <taxon>Monoculicoides</taxon>
    </lineage>
</organism>
<keyword evidence="1" id="KW-0472">Membrane</keyword>
<keyword evidence="1" id="KW-0812">Transmembrane</keyword>
<reference evidence="2" key="1">
    <citation type="submission" date="2018-07" db="EMBL/GenBank/DDBJ databases">
        <authorList>
            <person name="Quirk P.G."/>
            <person name="Krulwich T.A."/>
        </authorList>
    </citation>
    <scope>NUCLEOTIDE SEQUENCE</scope>
</reference>
<accession>A0A336LMQ5</accession>
<gene>
    <name evidence="2" type="primary">CSON013476</name>
</gene>
<proteinExistence type="predicted"/>
<dbReference type="EMBL" id="UFQT01000067">
    <property type="protein sequence ID" value="SSX19352.1"/>
    <property type="molecule type" value="Genomic_DNA"/>
</dbReference>
<keyword evidence="1" id="KW-1133">Transmembrane helix</keyword>
<sequence>MAITSTLVETFFITLQFRSGVNGLTCLVYLFNAVIFNWILAFFLNYQARRSLGIFMIVSYFVFIIFMFLCEEQILHPFGTDHINQVENLDNDMYRIN</sequence>
<feature type="transmembrane region" description="Helical" evidence="1">
    <location>
        <begin position="20"/>
        <end position="44"/>
    </location>
</feature>
<dbReference type="VEuPathDB" id="VectorBase:CSON013476"/>